<reference evidence="12 13" key="1">
    <citation type="submission" date="2017-05" db="EMBL/GenBank/DDBJ databases">
        <title>The draft genome of the hyperthermophilic archaeon 'Pyrodictium delaneyi strain Hulk', an iron and nitrate reducer, reveals the capacity for sulfate reduction.</title>
        <authorList>
            <person name="Demey L.M."/>
            <person name="Miller C."/>
            <person name="Manzella M."/>
            <person name="Reguera G."/>
            <person name="Kashefi K."/>
        </authorList>
    </citation>
    <scope>NUCLEOTIDE SEQUENCE [LARGE SCALE GENOMIC DNA]</scope>
    <source>
        <strain evidence="12 13">Hulk</strain>
    </source>
</reference>
<dbReference type="Proteomes" id="UP000196694">
    <property type="component" value="Unassembled WGS sequence"/>
</dbReference>
<comment type="caution">
    <text evidence="12">The sequence shown here is derived from an EMBL/GenBank/DDBJ whole genome shotgun (WGS) entry which is preliminary data.</text>
</comment>
<dbReference type="GO" id="GO:0015420">
    <property type="term" value="F:ABC-type vitamin B12 transporter activity"/>
    <property type="evidence" value="ECO:0007669"/>
    <property type="project" value="UniProtKB-UniRule"/>
</dbReference>
<evidence type="ECO:0000256" key="11">
    <source>
        <dbReference type="HAMAP-Rule" id="MF_00024"/>
    </source>
</evidence>
<organism evidence="12 13">
    <name type="scientific">Pyrodictium delaneyi</name>
    <dbReference type="NCBI Taxonomy" id="1273541"/>
    <lineage>
        <taxon>Archaea</taxon>
        <taxon>Thermoproteota</taxon>
        <taxon>Thermoprotei</taxon>
        <taxon>Desulfurococcales</taxon>
        <taxon>Pyrodictiaceae</taxon>
        <taxon>Pyrodictium</taxon>
    </lineage>
</organism>
<name>A0A211YNN2_9CREN</name>
<dbReference type="Pfam" id="PF03186">
    <property type="entry name" value="CobD_Cbib"/>
    <property type="match status" value="1"/>
</dbReference>
<evidence type="ECO:0000256" key="5">
    <source>
        <dbReference type="ARBA" id="ARBA00016185"/>
    </source>
</evidence>
<dbReference type="PANTHER" id="PTHR34308">
    <property type="entry name" value="COBALAMIN BIOSYNTHESIS PROTEIN CBIB"/>
    <property type="match status" value="1"/>
</dbReference>
<dbReference type="UniPathway" id="UPA00148"/>
<evidence type="ECO:0000256" key="10">
    <source>
        <dbReference type="ARBA" id="ARBA00023136"/>
    </source>
</evidence>
<evidence type="ECO:0000313" key="12">
    <source>
        <dbReference type="EMBL" id="OWJ54566.1"/>
    </source>
</evidence>
<evidence type="ECO:0000256" key="1">
    <source>
        <dbReference type="ARBA" id="ARBA00003384"/>
    </source>
</evidence>
<comment type="similarity">
    <text evidence="4 11">Belongs to the CobD/CbiB family.</text>
</comment>
<comment type="caution">
    <text evidence="11">Lacks conserved residue(s) required for the propagation of feature annotation.</text>
</comment>
<dbReference type="GO" id="GO:0005886">
    <property type="term" value="C:plasma membrane"/>
    <property type="evidence" value="ECO:0007669"/>
    <property type="project" value="UniProtKB-SubCell"/>
</dbReference>
<evidence type="ECO:0000256" key="8">
    <source>
        <dbReference type="ARBA" id="ARBA00022692"/>
    </source>
</evidence>
<evidence type="ECO:0000256" key="3">
    <source>
        <dbReference type="ARBA" id="ARBA00004953"/>
    </source>
</evidence>
<comment type="function">
    <text evidence="1 11">Converts cobyric acid to cobinamide by the addition of aminopropanol on the F carboxylic group.</text>
</comment>
<comment type="pathway">
    <text evidence="3 11">Cofactor biosynthesis; adenosylcobalamin biosynthesis.</text>
</comment>
<dbReference type="HAMAP" id="MF_00024">
    <property type="entry name" value="CobD_CbiB"/>
    <property type="match status" value="1"/>
</dbReference>
<dbReference type="PANTHER" id="PTHR34308:SF1">
    <property type="entry name" value="COBALAMIN BIOSYNTHESIS PROTEIN CBIB"/>
    <property type="match status" value="1"/>
</dbReference>
<keyword evidence="10 11" id="KW-0472">Membrane</keyword>
<proteinExistence type="inferred from homology"/>
<keyword evidence="6 11" id="KW-1003">Cell membrane</keyword>
<comment type="subcellular location">
    <subcellularLocation>
        <location evidence="2 11">Cell membrane</location>
        <topology evidence="2 11">Multi-pass membrane protein</topology>
    </subcellularLocation>
</comment>
<keyword evidence="7 11" id="KW-0169">Cobalamin biosynthesis</keyword>
<evidence type="ECO:0000256" key="4">
    <source>
        <dbReference type="ARBA" id="ARBA00006263"/>
    </source>
</evidence>
<dbReference type="EMBL" id="NCQP01000003">
    <property type="protein sequence ID" value="OWJ54566.1"/>
    <property type="molecule type" value="Genomic_DNA"/>
</dbReference>
<keyword evidence="8 11" id="KW-0812">Transmembrane</keyword>
<sequence length="351" mass="37825">MRGCVRLRLRDCAYSRPPSSSAARSPAVGRGSLALAPQCLPEWLYPGGGLVAAALLLAHLLDLVYPFHRGILLTMHPVHTSFILAKKLAPPGSSRLRGIVTWIVVVGSHLVVYAALLYAAWRLGPLAWLFAAAWVLKVSFSLRLLLETVWRAASCMERDDMICARRLVQGLVRRDVYRLSLGHVASAAVESLAESLVDGYTSPIFYTVLLGPLGALLQRLANTLDGTLGFKTPDYLEAGWASAWADTLLNYLPARMTAVLLVLVTPLVGGNPRETLRVWRCYARVTESRNAGHPMSAMAGALEVRLEKPGSYVLGAGPLPGPRDMKCGVMLTAAAAAVWLAVATALLPVLD</sequence>
<evidence type="ECO:0000313" key="13">
    <source>
        <dbReference type="Proteomes" id="UP000196694"/>
    </source>
</evidence>
<protein>
    <recommendedName>
        <fullName evidence="5 11">Probable cobalamin biosynthesis protein CobD</fullName>
    </recommendedName>
</protein>
<dbReference type="GO" id="GO:0048472">
    <property type="term" value="F:threonine-phosphate decarboxylase activity"/>
    <property type="evidence" value="ECO:0007669"/>
    <property type="project" value="InterPro"/>
</dbReference>
<feature type="transmembrane region" description="Helical" evidence="11">
    <location>
        <begin position="329"/>
        <end position="350"/>
    </location>
</feature>
<dbReference type="GO" id="GO:0009236">
    <property type="term" value="P:cobalamin biosynthetic process"/>
    <property type="evidence" value="ECO:0007669"/>
    <property type="project" value="UniProtKB-UniRule"/>
</dbReference>
<keyword evidence="13" id="KW-1185">Reference proteome</keyword>
<feature type="transmembrane region" description="Helical" evidence="11">
    <location>
        <begin position="127"/>
        <end position="146"/>
    </location>
</feature>
<evidence type="ECO:0000256" key="6">
    <source>
        <dbReference type="ARBA" id="ARBA00022475"/>
    </source>
</evidence>
<dbReference type="InterPro" id="IPR004485">
    <property type="entry name" value="Cobalamin_biosynth_CobD/CbiB"/>
</dbReference>
<dbReference type="NCBIfam" id="NF002281">
    <property type="entry name" value="PRK01209.2-5"/>
    <property type="match status" value="1"/>
</dbReference>
<keyword evidence="9 11" id="KW-1133">Transmembrane helix</keyword>
<gene>
    <name evidence="11" type="primary">cobD</name>
    <name evidence="12" type="ORF">Pdsh_05925</name>
</gene>
<evidence type="ECO:0000256" key="7">
    <source>
        <dbReference type="ARBA" id="ARBA00022573"/>
    </source>
</evidence>
<feature type="transmembrane region" description="Helical" evidence="11">
    <location>
        <begin position="99"/>
        <end position="121"/>
    </location>
</feature>
<evidence type="ECO:0000256" key="2">
    <source>
        <dbReference type="ARBA" id="ARBA00004651"/>
    </source>
</evidence>
<evidence type="ECO:0000256" key="9">
    <source>
        <dbReference type="ARBA" id="ARBA00022989"/>
    </source>
</evidence>
<accession>A0A211YNN2</accession>
<dbReference type="AlphaFoldDB" id="A0A211YNN2"/>